<dbReference type="InterPro" id="IPR036397">
    <property type="entry name" value="RNaseH_sf"/>
</dbReference>
<dbReference type="PANTHER" id="PTHR10322">
    <property type="entry name" value="DNA POLYMERASE CATALYTIC SUBUNIT"/>
    <property type="match status" value="1"/>
</dbReference>
<dbReference type="Gene3D" id="3.30.420.10">
    <property type="entry name" value="Ribonuclease H-like superfamily/Ribonuclease H"/>
    <property type="match status" value="1"/>
</dbReference>
<dbReference type="InterPro" id="IPR050240">
    <property type="entry name" value="DNA_pol_type-B"/>
</dbReference>
<dbReference type="InterPro" id="IPR043502">
    <property type="entry name" value="DNA/RNA_pol_sf"/>
</dbReference>
<evidence type="ECO:0000256" key="2">
    <source>
        <dbReference type="ARBA" id="ARBA00022679"/>
    </source>
</evidence>
<dbReference type="GO" id="GO:0003887">
    <property type="term" value="F:DNA-directed DNA polymerase activity"/>
    <property type="evidence" value="ECO:0007669"/>
    <property type="project" value="UniProtKB-KW"/>
</dbReference>
<dbReference type="InterPro" id="IPR006134">
    <property type="entry name" value="DNA-dir_DNA_pol_B_multi_dom"/>
</dbReference>
<dbReference type="NCBIfam" id="TIGR00592">
    <property type="entry name" value="pol2"/>
    <property type="match status" value="1"/>
</dbReference>
<gene>
    <name evidence="10" type="ordered locus">Desmu_1281</name>
</gene>
<dbReference type="GO" id="GO:0000166">
    <property type="term" value="F:nucleotide binding"/>
    <property type="evidence" value="ECO:0007669"/>
    <property type="project" value="InterPro"/>
</dbReference>
<dbReference type="GO" id="GO:0006261">
    <property type="term" value="P:DNA-templated DNA replication"/>
    <property type="evidence" value="ECO:0007669"/>
    <property type="project" value="TreeGrafter"/>
</dbReference>
<dbReference type="EMBL" id="CP002363">
    <property type="protein sequence ID" value="ADV65577.1"/>
    <property type="molecule type" value="Genomic_DNA"/>
</dbReference>
<dbReference type="PROSITE" id="PS00116">
    <property type="entry name" value="DNA_POLYMERASE_B"/>
    <property type="match status" value="1"/>
</dbReference>
<protein>
    <recommendedName>
        <fullName evidence="7">DNA polymerase</fullName>
        <ecNumber evidence="7">2.7.7.7</ecNumber>
    </recommendedName>
</protein>
<dbReference type="KEGG" id="dmu:Desmu_1281"/>
<dbReference type="STRING" id="765177.Desmu_1281"/>
<sequence length="799" mass="90438">MEVEFYLLDVTYEVSGGEPHVILWGITRSGERVVLRDRRFRPYFYVVASDKASVEALARKIRALSDPESPIVDVRPVDKRFFGKPVKALRVTTVIPESVRKYREKARGLSEVAEVLEADIRFSMRYALDNGLEPCGWHVAEVAETPVPSRYRVARAFDVTGFIKPTGDTRPPSDLRVLAFDIEVLTESGSPHPERDPVIIIGVKTSSGETRQFTAEDLDDKKVIAGFTEFILDYDPDIVVGYNSNHFDWPYLLERSKILGLKLDVGRRSGGEPSTSTYGHVSIPGRLNVDLLNYAEEIPEVKLKSLDVVADYLGVMKRSERVLVDYVDFPKYWRDPEKRRVLLRYNLDDVESTMGLAGKFLPFAMQLANITGLPLDQVGAASVGHRLEWFLMKEATRRGELIPNRVEKEAEPYKGAVVLQPLPGIHENIAVLDFTSMYPNIMIKYNIGPDTILRGGECSSEEHNVAPEVGHCFLREPQGFFKGVLQALLALRRQLRAEMKKHPVDSPEYRLLDERQRAVKILANAAYGYMGWVGARWYCRECAEAVTAWGRRTISTVIEHAKSMGLKVIYGDTDSLFVENIPEKVKELADFVEKEMGFEIKVDKVYRRVFFTEAKKRYAGLLEDGRVDIVGFEAVRGDWAEIAKEVQEKVTEILLSEKNIEKAIDYVRSIVSELNQGRIPLEKLVIWKTLTKQVDEYEAEAPHVNAAKKLRRMGIMVEVGDKVGYIVVKGPGKISERAEPYMFVKDPRLVDASYYIDHQIIPAALRILGYFGVTDTQLKKAAGSAGRRSLFDYTRKTQG</sequence>
<keyword evidence="3 7" id="KW-0548">Nucleotidyltransferase</keyword>
<dbReference type="InterPro" id="IPR023211">
    <property type="entry name" value="DNA_pol_palm_dom_sf"/>
</dbReference>
<dbReference type="eggNOG" id="arCOG00328">
    <property type="taxonomic scope" value="Archaea"/>
</dbReference>
<dbReference type="HOGENOM" id="CLU_000203_6_0_2"/>
<dbReference type="OrthoDB" id="323192at2157"/>
<dbReference type="CDD" id="cd05536">
    <property type="entry name" value="POLBc_B3"/>
    <property type="match status" value="1"/>
</dbReference>
<dbReference type="InterPro" id="IPR012337">
    <property type="entry name" value="RNaseH-like_sf"/>
</dbReference>
<evidence type="ECO:0000256" key="3">
    <source>
        <dbReference type="ARBA" id="ARBA00022695"/>
    </source>
</evidence>
<comment type="similarity">
    <text evidence="1 7">Belongs to the DNA polymerase type-B family.</text>
</comment>
<proteinExistence type="inferred from homology"/>
<evidence type="ECO:0000259" key="8">
    <source>
        <dbReference type="Pfam" id="PF00136"/>
    </source>
</evidence>
<dbReference type="PRINTS" id="PR00106">
    <property type="entry name" value="DNAPOLB"/>
</dbReference>
<dbReference type="Gene3D" id="1.10.132.60">
    <property type="entry name" value="DNA polymerase family B, C-terminal domain"/>
    <property type="match status" value="1"/>
</dbReference>
<evidence type="ECO:0000256" key="6">
    <source>
        <dbReference type="ARBA" id="ARBA00049244"/>
    </source>
</evidence>
<feature type="domain" description="DNA-directed DNA polymerase family B exonuclease" evidence="9">
    <location>
        <begin position="115"/>
        <end position="297"/>
    </location>
</feature>
<keyword evidence="11" id="KW-1185">Reference proteome</keyword>
<dbReference type="Gene3D" id="3.90.1600.10">
    <property type="entry name" value="Palm domain of DNA polymerase"/>
    <property type="match status" value="1"/>
</dbReference>
<evidence type="ECO:0000313" key="11">
    <source>
        <dbReference type="Proteomes" id="UP000001068"/>
    </source>
</evidence>
<dbReference type="RefSeq" id="WP_013562799.1">
    <property type="nucleotide sequence ID" value="NC_014961.1"/>
</dbReference>
<dbReference type="Gene3D" id="1.10.287.690">
    <property type="entry name" value="Helix hairpin bin"/>
    <property type="match status" value="1"/>
</dbReference>
<dbReference type="Pfam" id="PF00136">
    <property type="entry name" value="DNA_pol_B"/>
    <property type="match status" value="1"/>
</dbReference>
<evidence type="ECO:0000259" key="9">
    <source>
        <dbReference type="Pfam" id="PF03104"/>
    </source>
</evidence>
<evidence type="ECO:0000256" key="5">
    <source>
        <dbReference type="ARBA" id="ARBA00023125"/>
    </source>
</evidence>
<dbReference type="AlphaFoldDB" id="E8R7B2"/>
<dbReference type="CDD" id="cd05781">
    <property type="entry name" value="DNA_polB_B3_exo"/>
    <property type="match status" value="1"/>
</dbReference>
<keyword evidence="4 7" id="KW-0239">DNA-directed DNA polymerase</keyword>
<dbReference type="GO" id="GO:0003677">
    <property type="term" value="F:DNA binding"/>
    <property type="evidence" value="ECO:0007669"/>
    <property type="project" value="UniProtKB-KW"/>
</dbReference>
<dbReference type="InterPro" id="IPR042087">
    <property type="entry name" value="DNA_pol_B_thumb"/>
</dbReference>
<evidence type="ECO:0000256" key="1">
    <source>
        <dbReference type="ARBA" id="ARBA00005755"/>
    </source>
</evidence>
<dbReference type="Gene3D" id="3.30.342.10">
    <property type="entry name" value="DNA Polymerase, chain B, domain 1"/>
    <property type="match status" value="1"/>
</dbReference>
<dbReference type="Pfam" id="PF03104">
    <property type="entry name" value="DNA_pol_B_exo1"/>
    <property type="match status" value="1"/>
</dbReference>
<feature type="domain" description="DNA-directed DNA polymerase family B multifunctional" evidence="8">
    <location>
        <begin position="385"/>
        <end position="768"/>
    </location>
</feature>
<evidence type="ECO:0000256" key="4">
    <source>
        <dbReference type="ARBA" id="ARBA00022932"/>
    </source>
</evidence>
<comment type="catalytic activity">
    <reaction evidence="6 7">
        <text>DNA(n) + a 2'-deoxyribonucleoside 5'-triphosphate = DNA(n+1) + diphosphate</text>
        <dbReference type="Rhea" id="RHEA:22508"/>
        <dbReference type="Rhea" id="RHEA-COMP:17339"/>
        <dbReference type="Rhea" id="RHEA-COMP:17340"/>
        <dbReference type="ChEBI" id="CHEBI:33019"/>
        <dbReference type="ChEBI" id="CHEBI:61560"/>
        <dbReference type="ChEBI" id="CHEBI:173112"/>
        <dbReference type="EC" id="2.7.7.7"/>
    </reaction>
</comment>
<organism evidence="10 11">
    <name type="scientific">Desulfurococcus mucosus (strain ATCC 35584 / DSM 2162 / JCM 9187 / O7/1)</name>
    <dbReference type="NCBI Taxonomy" id="765177"/>
    <lineage>
        <taxon>Archaea</taxon>
        <taxon>Thermoproteota</taxon>
        <taxon>Thermoprotei</taxon>
        <taxon>Desulfurococcales</taxon>
        <taxon>Desulfurococcaceae</taxon>
        <taxon>Desulfurococcus</taxon>
    </lineage>
</organism>
<reference evidence="10 11" key="2">
    <citation type="journal article" date="2011" name="Stand. Genomic Sci.">
        <title>Complete genome sequence of Desulfurococcus mucosus type strain (O7/1).</title>
        <authorList>
            <person name="Wirth R."/>
            <person name="Chertkov O."/>
            <person name="Held B."/>
            <person name="Lapidus A."/>
            <person name="Nolan M."/>
            <person name="Lucas S."/>
            <person name="Hammon N."/>
            <person name="Deshpande S."/>
            <person name="Cheng J.F."/>
            <person name="Tapia R."/>
            <person name="Han C."/>
            <person name="Goodwin L."/>
            <person name="Pitluck S."/>
            <person name="Liolios K."/>
            <person name="Ioanna P."/>
            <person name="Ivanova N."/>
            <person name="Mavromatis K."/>
            <person name="Mikhailova N."/>
            <person name="Pati A."/>
            <person name="Chen A."/>
            <person name="Palaniappan K."/>
            <person name="Land M."/>
            <person name="Hauser L."/>
            <person name="Chang Y.J."/>
            <person name="Jeffries C.D."/>
            <person name="Bilek Y."/>
            <person name="Hader T."/>
            <person name="Rohde M."/>
            <person name="Spring S."/>
            <person name="Sikorski J."/>
            <person name="Goker M."/>
            <person name="Woyke T."/>
            <person name="Bristow J."/>
            <person name="Eisen J.A."/>
            <person name="Markowitz V."/>
            <person name="Hugenholtz P."/>
            <person name="Kyrpides N.C."/>
            <person name="Klenk H.P."/>
        </authorList>
    </citation>
    <scope>NUCLEOTIDE SEQUENCE [LARGE SCALE GENOMIC DNA]</scope>
    <source>
        <strain evidence="11">ATCC 35584 / DSM 2162 / JCM 9187 / O7/1</strain>
    </source>
</reference>
<dbReference type="InterPro" id="IPR006172">
    <property type="entry name" value="DNA-dir_DNA_pol_B"/>
</dbReference>
<keyword evidence="5 7" id="KW-0238">DNA-binding</keyword>
<dbReference type="PANTHER" id="PTHR10322:SF23">
    <property type="entry name" value="DNA POLYMERASE DELTA CATALYTIC SUBUNIT"/>
    <property type="match status" value="1"/>
</dbReference>
<accession>E8R7B2</accession>
<evidence type="ECO:0000313" key="10">
    <source>
        <dbReference type="EMBL" id="ADV65577.1"/>
    </source>
</evidence>
<dbReference type="SUPFAM" id="SSF53098">
    <property type="entry name" value="Ribonuclease H-like"/>
    <property type="match status" value="1"/>
</dbReference>
<dbReference type="Proteomes" id="UP000001068">
    <property type="component" value="Chromosome"/>
</dbReference>
<keyword evidence="2 7" id="KW-0808">Transferase</keyword>
<dbReference type="SMART" id="SM00486">
    <property type="entry name" value="POLBc"/>
    <property type="match status" value="1"/>
</dbReference>
<dbReference type="GeneID" id="10154002"/>
<name>E8R7B2_DESM0</name>
<keyword evidence="7" id="KW-0235">DNA replication</keyword>
<dbReference type="SUPFAM" id="SSF56672">
    <property type="entry name" value="DNA/RNA polymerases"/>
    <property type="match status" value="1"/>
</dbReference>
<dbReference type="EC" id="2.7.7.7" evidence="7"/>
<dbReference type="InterPro" id="IPR017964">
    <property type="entry name" value="DNA-dir_DNA_pol_B_CS"/>
</dbReference>
<dbReference type="InterPro" id="IPR006133">
    <property type="entry name" value="DNA-dir_DNA_pol_B_exonuc"/>
</dbReference>
<reference evidence="11" key="1">
    <citation type="submission" date="2010-11" db="EMBL/GenBank/DDBJ databases">
        <title>The complete genome of Desulfurococcus mucosus DSM 2162.</title>
        <authorList>
            <consortium name="US DOE Joint Genome Institute (JGI-PGF)"/>
            <person name="Lucas S."/>
            <person name="Copeland A."/>
            <person name="Lapidus A."/>
            <person name="Bruce D."/>
            <person name="Goodwin L."/>
            <person name="Pitluck S."/>
            <person name="Kyrpides N."/>
            <person name="Mavromatis K."/>
            <person name="Pagani I."/>
            <person name="Ivanova N."/>
            <person name="Ovchinnikova G."/>
            <person name="Chertkov O."/>
            <person name="Held B."/>
            <person name="Brettin T."/>
            <person name="Detter J.C."/>
            <person name="Tapia R."/>
            <person name="Han C."/>
            <person name="Land M."/>
            <person name="Hauser L."/>
            <person name="Markowitz V."/>
            <person name="Cheng J.-F."/>
            <person name="Hugenholtz P."/>
            <person name="Woyke T."/>
            <person name="Wu D."/>
            <person name="Wirth R."/>
            <person name="Bilek Y."/>
            <person name="Hader T."/>
            <person name="Klenk H.-P."/>
            <person name="Eisen J.A."/>
        </authorList>
    </citation>
    <scope>NUCLEOTIDE SEQUENCE [LARGE SCALE GENOMIC DNA]</scope>
    <source>
        <strain evidence="11">ATCC 35584 / DSM 2162 / JCM 9187 / O7/1</strain>
    </source>
</reference>
<evidence type="ECO:0000256" key="7">
    <source>
        <dbReference type="RuleBase" id="RU000442"/>
    </source>
</evidence>